<feature type="transmembrane region" description="Helical" evidence="2">
    <location>
        <begin position="87"/>
        <end position="116"/>
    </location>
</feature>
<dbReference type="InterPro" id="IPR039159">
    <property type="entry name" value="SAYSD1"/>
</dbReference>
<dbReference type="Proteomes" id="UP000290572">
    <property type="component" value="Unassembled WGS sequence"/>
</dbReference>
<dbReference type="InterPro" id="IPR019387">
    <property type="entry name" value="SAYSvFN_dom"/>
</dbReference>
<sequence>MERKLAEYRARKKAETEAKKPADRVIQNETKATSEDSPAVFTDTPELKPKTCPESPHTEDQSHYLLNTICGRWLQRVTLTHLTLLKVLLWLVLLGLFSELEFGLPFFVISLFYWLYEGLRSPRARQPGEMSAYSVFNPDCQPILGTLTAEQLEGEMGYRPIANR</sequence>
<dbReference type="PANTHER" id="PTHR13527">
    <property type="entry name" value="SAYSVFN DOMAIN-CONTAINING PROTEIN 1"/>
    <property type="match status" value="1"/>
</dbReference>
<evidence type="ECO:0000259" key="3">
    <source>
        <dbReference type="Pfam" id="PF10260"/>
    </source>
</evidence>
<dbReference type="STRING" id="84645.A0A498N3K5"/>
<keyword evidence="5" id="KW-1185">Reference proteome</keyword>
<feature type="compositionally biased region" description="Basic and acidic residues" evidence="1">
    <location>
        <begin position="45"/>
        <end position="58"/>
    </location>
</feature>
<dbReference type="PANTHER" id="PTHR13527:SF0">
    <property type="entry name" value="SAYSVFN DOMAIN-CONTAINING PROTEIN 1"/>
    <property type="match status" value="1"/>
</dbReference>
<protein>
    <submittedName>
        <fullName evidence="4">SAY domain-containing 1-like protein</fullName>
    </submittedName>
</protein>
<keyword evidence="2" id="KW-1133">Transmembrane helix</keyword>
<feature type="compositionally biased region" description="Basic and acidic residues" evidence="1">
    <location>
        <begin position="1"/>
        <end position="23"/>
    </location>
</feature>
<comment type="caution">
    <text evidence="4">The sequence shown here is derived from an EMBL/GenBank/DDBJ whole genome shotgun (WGS) entry which is preliminary data.</text>
</comment>
<evidence type="ECO:0000256" key="1">
    <source>
        <dbReference type="SAM" id="MobiDB-lite"/>
    </source>
</evidence>
<dbReference type="AlphaFoldDB" id="A0A498N3K5"/>
<keyword evidence="2" id="KW-0812">Transmembrane</keyword>
<feature type="region of interest" description="Disordered" evidence="1">
    <location>
        <begin position="1"/>
        <end position="58"/>
    </location>
</feature>
<evidence type="ECO:0000256" key="2">
    <source>
        <dbReference type="SAM" id="Phobius"/>
    </source>
</evidence>
<keyword evidence="2" id="KW-0472">Membrane</keyword>
<dbReference type="Pfam" id="PF10260">
    <property type="entry name" value="SAYSvFN"/>
    <property type="match status" value="1"/>
</dbReference>
<proteinExistence type="predicted"/>
<name>A0A498N3K5_LABRO</name>
<dbReference type="OrthoDB" id="71310at2759"/>
<dbReference type="EMBL" id="QBIY01012145">
    <property type="protein sequence ID" value="RXN26753.1"/>
    <property type="molecule type" value="Genomic_DNA"/>
</dbReference>
<gene>
    <name evidence="4" type="ORF">ROHU_005621</name>
</gene>
<evidence type="ECO:0000313" key="4">
    <source>
        <dbReference type="EMBL" id="RXN26753.1"/>
    </source>
</evidence>
<accession>A0A498N3K5</accession>
<feature type="domain" description="SAYSvFN" evidence="3">
    <location>
        <begin position="86"/>
        <end position="156"/>
    </location>
</feature>
<evidence type="ECO:0000313" key="5">
    <source>
        <dbReference type="Proteomes" id="UP000290572"/>
    </source>
</evidence>
<organism evidence="4 5">
    <name type="scientific">Labeo rohita</name>
    <name type="common">Indian major carp</name>
    <name type="synonym">Cyprinus rohita</name>
    <dbReference type="NCBI Taxonomy" id="84645"/>
    <lineage>
        <taxon>Eukaryota</taxon>
        <taxon>Metazoa</taxon>
        <taxon>Chordata</taxon>
        <taxon>Craniata</taxon>
        <taxon>Vertebrata</taxon>
        <taxon>Euteleostomi</taxon>
        <taxon>Actinopterygii</taxon>
        <taxon>Neopterygii</taxon>
        <taxon>Teleostei</taxon>
        <taxon>Ostariophysi</taxon>
        <taxon>Cypriniformes</taxon>
        <taxon>Cyprinidae</taxon>
        <taxon>Labeoninae</taxon>
        <taxon>Labeonini</taxon>
        <taxon>Labeo</taxon>
    </lineage>
</organism>
<reference evidence="4 5" key="1">
    <citation type="submission" date="2018-03" db="EMBL/GenBank/DDBJ databases">
        <title>Draft genome sequence of Rohu Carp (Labeo rohita).</title>
        <authorList>
            <person name="Das P."/>
            <person name="Kushwaha B."/>
            <person name="Joshi C.G."/>
            <person name="Kumar D."/>
            <person name="Nagpure N.S."/>
            <person name="Sahoo L."/>
            <person name="Das S.P."/>
            <person name="Bit A."/>
            <person name="Patnaik S."/>
            <person name="Meher P.K."/>
            <person name="Jayasankar P."/>
            <person name="Koringa P.G."/>
            <person name="Patel N.V."/>
            <person name="Hinsu A.T."/>
            <person name="Kumar R."/>
            <person name="Pandey M."/>
            <person name="Agarwal S."/>
            <person name="Srivastava S."/>
            <person name="Singh M."/>
            <person name="Iquebal M.A."/>
            <person name="Jaiswal S."/>
            <person name="Angadi U.B."/>
            <person name="Kumar N."/>
            <person name="Raza M."/>
            <person name="Shah T.M."/>
            <person name="Rai A."/>
            <person name="Jena J.K."/>
        </authorList>
    </citation>
    <scope>NUCLEOTIDE SEQUENCE [LARGE SCALE GENOMIC DNA]</scope>
    <source>
        <strain evidence="4">DASCIFA01</strain>
        <tissue evidence="4">Testis</tissue>
    </source>
</reference>